<evidence type="ECO:0000313" key="2">
    <source>
        <dbReference type="EMBL" id="RHZ79294.1"/>
    </source>
</evidence>
<dbReference type="Pfam" id="PF09820">
    <property type="entry name" value="AAA-ATPase_like"/>
    <property type="match status" value="1"/>
</dbReference>
<dbReference type="Proteomes" id="UP000266861">
    <property type="component" value="Unassembled WGS sequence"/>
</dbReference>
<feature type="domain" description="AAA-ATPase-like" evidence="1">
    <location>
        <begin position="17"/>
        <end position="115"/>
    </location>
</feature>
<dbReference type="OrthoDB" id="5380555at2759"/>
<evidence type="ECO:0000259" key="1">
    <source>
        <dbReference type="Pfam" id="PF09820"/>
    </source>
</evidence>
<dbReference type="AlphaFoldDB" id="A0A397J200"/>
<name>A0A397J200_9GLOM</name>
<comment type="caution">
    <text evidence="2">The sequence shown here is derived from an EMBL/GenBank/DDBJ whole genome shotgun (WGS) entry which is preliminary data.</text>
</comment>
<sequence>MYRYKQELGEYFYNFNKKSKNALANFKNILNAVELSGHKLYIFIDEYDAGINEALKNESILQSLKNNNKNEDTSVRCKIELIDNSFKQFFSHLKDACNMGIAHVFLTGVTPVVLSEFTSGLNISEDLTTEKEFWDLYGFKKSEIELLLDKAFGNSLSNIKERLITWLKEENDRYFFHPKQPEGIFNTAYVLYCIKKFMKQKEELGNSSDSSVILNTLLDISSDLNTLPSQTTLDLIINNPLGKSILSEILNQSSLKLKKYVKQQFQLTNICKLATDCISLLSFMFYTGVFTYKSGSYELQIPNNIIKRELIAKALKIYN</sequence>
<dbReference type="InterPro" id="IPR018631">
    <property type="entry name" value="AAA-ATPase-like_dom"/>
</dbReference>
<accession>A0A397J200</accession>
<dbReference type="EMBL" id="PQFF01000140">
    <property type="protein sequence ID" value="RHZ79294.1"/>
    <property type="molecule type" value="Genomic_DNA"/>
</dbReference>
<keyword evidence="3" id="KW-1185">Reference proteome</keyword>
<protein>
    <recommendedName>
        <fullName evidence="1">AAA-ATPase-like domain-containing protein</fullName>
    </recommendedName>
</protein>
<reference evidence="2 3" key="1">
    <citation type="submission" date="2018-08" db="EMBL/GenBank/DDBJ databases">
        <title>Genome and evolution of the arbuscular mycorrhizal fungus Diversispora epigaea (formerly Glomus versiforme) and its bacterial endosymbionts.</title>
        <authorList>
            <person name="Sun X."/>
            <person name="Fei Z."/>
            <person name="Harrison M."/>
        </authorList>
    </citation>
    <scope>NUCLEOTIDE SEQUENCE [LARGE SCALE GENOMIC DNA]</scope>
    <source>
        <strain evidence="2 3">IT104</strain>
    </source>
</reference>
<organism evidence="2 3">
    <name type="scientific">Diversispora epigaea</name>
    <dbReference type="NCBI Taxonomy" id="1348612"/>
    <lineage>
        <taxon>Eukaryota</taxon>
        <taxon>Fungi</taxon>
        <taxon>Fungi incertae sedis</taxon>
        <taxon>Mucoromycota</taxon>
        <taxon>Glomeromycotina</taxon>
        <taxon>Glomeromycetes</taxon>
        <taxon>Diversisporales</taxon>
        <taxon>Diversisporaceae</taxon>
        <taxon>Diversispora</taxon>
    </lineage>
</organism>
<evidence type="ECO:0000313" key="3">
    <source>
        <dbReference type="Proteomes" id="UP000266861"/>
    </source>
</evidence>
<gene>
    <name evidence="2" type="ORF">Glove_149g139</name>
</gene>
<proteinExistence type="predicted"/>
<dbReference type="STRING" id="1348612.A0A397J200"/>